<dbReference type="InterPro" id="IPR015926">
    <property type="entry name" value="Cytolysin/lectin"/>
</dbReference>
<evidence type="ECO:0000313" key="2">
    <source>
        <dbReference type="Proteomes" id="UP000076532"/>
    </source>
</evidence>
<dbReference type="SUPFAM" id="SSF63724">
    <property type="entry name" value="Cytolysin/lectin"/>
    <property type="match status" value="1"/>
</dbReference>
<sequence>MSYKINLCVFQTNPNAFFHMVEQTCLTKGHWSEVDGEMILHMENSGTSGTLRFKSDTDEEFVLVLGVHNYKRWCDIVPDIKGDTGASLNPEYYESGRRAEQREKQLSSFSCKNQKGRKLEIKFIEEKDKNLKANLIIS</sequence>
<accession>A0A165Z723</accession>
<dbReference type="Pfam" id="PF07367">
    <property type="entry name" value="FB_lectin"/>
    <property type="match status" value="1"/>
</dbReference>
<protein>
    <submittedName>
        <fullName evidence="1">Lectin 2a</fullName>
    </submittedName>
</protein>
<gene>
    <name evidence="1" type="ORF">FIBSPDRAFT_220338</name>
</gene>
<dbReference type="EMBL" id="KV417683">
    <property type="protein sequence ID" value="KZP10287.1"/>
    <property type="molecule type" value="Genomic_DNA"/>
</dbReference>
<proteinExistence type="predicted"/>
<evidence type="ECO:0000313" key="1">
    <source>
        <dbReference type="EMBL" id="KZP10287.1"/>
    </source>
</evidence>
<dbReference type="AlphaFoldDB" id="A0A165Z723"/>
<dbReference type="InterPro" id="IPR009960">
    <property type="entry name" value="Fruit_body_lectin_fun"/>
</dbReference>
<organism evidence="1 2">
    <name type="scientific">Athelia psychrophila</name>
    <dbReference type="NCBI Taxonomy" id="1759441"/>
    <lineage>
        <taxon>Eukaryota</taxon>
        <taxon>Fungi</taxon>
        <taxon>Dikarya</taxon>
        <taxon>Basidiomycota</taxon>
        <taxon>Agaricomycotina</taxon>
        <taxon>Agaricomycetes</taxon>
        <taxon>Agaricomycetidae</taxon>
        <taxon>Atheliales</taxon>
        <taxon>Atheliaceae</taxon>
        <taxon>Athelia</taxon>
    </lineage>
</organism>
<reference evidence="1 2" key="1">
    <citation type="journal article" date="2016" name="Mol. Biol. Evol.">
        <title>Comparative Genomics of Early-Diverging Mushroom-Forming Fungi Provides Insights into the Origins of Lignocellulose Decay Capabilities.</title>
        <authorList>
            <person name="Nagy L.G."/>
            <person name="Riley R."/>
            <person name="Tritt A."/>
            <person name="Adam C."/>
            <person name="Daum C."/>
            <person name="Floudas D."/>
            <person name="Sun H."/>
            <person name="Yadav J.S."/>
            <person name="Pangilinan J."/>
            <person name="Larsson K.H."/>
            <person name="Matsuura K."/>
            <person name="Barry K."/>
            <person name="Labutti K."/>
            <person name="Kuo R."/>
            <person name="Ohm R.A."/>
            <person name="Bhattacharya S.S."/>
            <person name="Shirouzu T."/>
            <person name="Yoshinaga Y."/>
            <person name="Martin F.M."/>
            <person name="Grigoriev I.V."/>
            <person name="Hibbett D.S."/>
        </authorList>
    </citation>
    <scope>NUCLEOTIDE SEQUENCE [LARGE SCALE GENOMIC DNA]</scope>
    <source>
        <strain evidence="1 2">CBS 109695</strain>
    </source>
</reference>
<dbReference type="Gene3D" id="2.60.270.20">
    <property type="entry name" value="Cytolysin/lectin"/>
    <property type="match status" value="1"/>
</dbReference>
<name>A0A165Z723_9AGAM</name>
<dbReference type="STRING" id="436010.A0A165Z723"/>
<dbReference type="OrthoDB" id="4791458at2759"/>
<keyword evidence="2" id="KW-1185">Reference proteome</keyword>
<dbReference type="Proteomes" id="UP000076532">
    <property type="component" value="Unassembled WGS sequence"/>
</dbReference>